<organism evidence="1">
    <name type="scientific">Siphoviridae sp. ctjBn3</name>
    <dbReference type="NCBI Taxonomy" id="2825630"/>
    <lineage>
        <taxon>Viruses</taxon>
        <taxon>Duplodnaviria</taxon>
        <taxon>Heunggongvirae</taxon>
        <taxon>Uroviricota</taxon>
        <taxon>Caudoviricetes</taxon>
    </lineage>
</organism>
<proteinExistence type="predicted"/>
<sequence length="49" mass="5671">MIDILFRLAYNSGHKAVPLLRDKKARIQVYCRIAAKRMGGPYHVNQIFP</sequence>
<name>A0A8S5PL46_9CAUD</name>
<reference evidence="1" key="1">
    <citation type="journal article" date="2021" name="Proc. Natl. Acad. Sci. U.S.A.">
        <title>A Catalog of Tens of Thousands of Viruses from Human Metagenomes Reveals Hidden Associations with Chronic Diseases.</title>
        <authorList>
            <person name="Tisza M.J."/>
            <person name="Buck C.B."/>
        </authorList>
    </citation>
    <scope>NUCLEOTIDE SEQUENCE</scope>
    <source>
        <strain evidence="1">CtjBn3</strain>
    </source>
</reference>
<dbReference type="EMBL" id="BK015456">
    <property type="protein sequence ID" value="DAE07790.1"/>
    <property type="molecule type" value="Genomic_DNA"/>
</dbReference>
<evidence type="ECO:0000313" key="1">
    <source>
        <dbReference type="EMBL" id="DAE07790.1"/>
    </source>
</evidence>
<accession>A0A8S5PL46</accession>
<protein>
    <submittedName>
        <fullName evidence="1">Uncharacterized protein</fullName>
    </submittedName>
</protein>